<dbReference type="EMBL" id="CAUYUJ010000226">
    <property type="protein sequence ID" value="CAK0789393.1"/>
    <property type="molecule type" value="Genomic_DNA"/>
</dbReference>
<name>A0ABN9PGS9_9DINO</name>
<protein>
    <submittedName>
        <fullName evidence="2">Uncharacterized protein</fullName>
    </submittedName>
</protein>
<feature type="compositionally biased region" description="Low complexity" evidence="1">
    <location>
        <begin position="64"/>
        <end position="76"/>
    </location>
</feature>
<organism evidence="2 3">
    <name type="scientific">Prorocentrum cordatum</name>
    <dbReference type="NCBI Taxonomy" id="2364126"/>
    <lineage>
        <taxon>Eukaryota</taxon>
        <taxon>Sar</taxon>
        <taxon>Alveolata</taxon>
        <taxon>Dinophyceae</taxon>
        <taxon>Prorocentrales</taxon>
        <taxon>Prorocentraceae</taxon>
        <taxon>Prorocentrum</taxon>
    </lineage>
</organism>
<reference evidence="2" key="1">
    <citation type="submission" date="2023-10" db="EMBL/GenBank/DDBJ databases">
        <authorList>
            <person name="Chen Y."/>
            <person name="Shah S."/>
            <person name="Dougan E. K."/>
            <person name="Thang M."/>
            <person name="Chan C."/>
        </authorList>
    </citation>
    <scope>NUCLEOTIDE SEQUENCE [LARGE SCALE GENOMIC DNA]</scope>
</reference>
<feature type="compositionally biased region" description="Pro residues" evidence="1">
    <location>
        <begin position="77"/>
        <end position="87"/>
    </location>
</feature>
<sequence>MSKEGHDQCLEYKSSAARTGHAMSASSATTSARWSRATEAAGGSADASGGAATAVRPSLCERWAGPPGQRAAARAPGPRPASAPPPEVEQWRSILACLWVRQGIRLRTFCHHLPK</sequence>
<evidence type="ECO:0000313" key="2">
    <source>
        <dbReference type="EMBL" id="CAK0789393.1"/>
    </source>
</evidence>
<feature type="compositionally biased region" description="Low complexity" evidence="1">
    <location>
        <begin position="22"/>
        <end position="54"/>
    </location>
</feature>
<feature type="compositionally biased region" description="Basic and acidic residues" evidence="1">
    <location>
        <begin position="1"/>
        <end position="10"/>
    </location>
</feature>
<dbReference type="Proteomes" id="UP001189429">
    <property type="component" value="Unassembled WGS sequence"/>
</dbReference>
<comment type="caution">
    <text evidence="2">The sequence shown here is derived from an EMBL/GenBank/DDBJ whole genome shotgun (WGS) entry which is preliminary data.</text>
</comment>
<feature type="region of interest" description="Disordered" evidence="1">
    <location>
        <begin position="1"/>
        <end position="87"/>
    </location>
</feature>
<keyword evidence="3" id="KW-1185">Reference proteome</keyword>
<accession>A0ABN9PGS9</accession>
<evidence type="ECO:0000256" key="1">
    <source>
        <dbReference type="SAM" id="MobiDB-lite"/>
    </source>
</evidence>
<proteinExistence type="predicted"/>
<evidence type="ECO:0000313" key="3">
    <source>
        <dbReference type="Proteomes" id="UP001189429"/>
    </source>
</evidence>
<gene>
    <name evidence="2" type="ORF">PCOR1329_LOCUS982</name>
</gene>